<comment type="caution">
    <text evidence="2">The sequence shown here is derived from an EMBL/GenBank/DDBJ whole genome shotgun (WGS) entry which is preliminary data.</text>
</comment>
<dbReference type="Proteomes" id="UP000268727">
    <property type="component" value="Unassembled WGS sequence"/>
</dbReference>
<keyword evidence="3" id="KW-1185">Reference proteome</keyword>
<evidence type="ECO:0000313" key="2">
    <source>
        <dbReference type="EMBL" id="ROP35374.1"/>
    </source>
</evidence>
<organism evidence="2 3">
    <name type="scientific">Saccharothrix texasensis</name>
    <dbReference type="NCBI Taxonomy" id="103734"/>
    <lineage>
        <taxon>Bacteria</taxon>
        <taxon>Bacillati</taxon>
        <taxon>Actinomycetota</taxon>
        <taxon>Actinomycetes</taxon>
        <taxon>Pseudonocardiales</taxon>
        <taxon>Pseudonocardiaceae</taxon>
        <taxon>Saccharothrix</taxon>
    </lineage>
</organism>
<protein>
    <submittedName>
        <fullName evidence="2">Uncharacterized protein</fullName>
    </submittedName>
</protein>
<feature type="transmembrane region" description="Helical" evidence="1">
    <location>
        <begin position="12"/>
        <end position="34"/>
    </location>
</feature>
<keyword evidence="1" id="KW-0812">Transmembrane</keyword>
<dbReference type="RefSeq" id="WP_123741530.1">
    <property type="nucleotide sequence ID" value="NZ_RJKM01000001.1"/>
</dbReference>
<dbReference type="EMBL" id="RJKM01000001">
    <property type="protein sequence ID" value="ROP35374.1"/>
    <property type="molecule type" value="Genomic_DNA"/>
</dbReference>
<evidence type="ECO:0000313" key="3">
    <source>
        <dbReference type="Proteomes" id="UP000268727"/>
    </source>
</evidence>
<gene>
    <name evidence="2" type="ORF">EDD40_0600</name>
</gene>
<sequence length="73" mass="7383">MSSPQPPLFTLRLALILLLALVCGGIVGLLAWLAGDNIPAAVLAGLTAVGLSAIAFHNLIEDPSNDHGRGAPS</sequence>
<dbReference type="AlphaFoldDB" id="A0A3N1GYM2"/>
<name>A0A3N1GYM2_9PSEU</name>
<accession>A0A3N1GYM2</accession>
<keyword evidence="1" id="KW-0472">Membrane</keyword>
<evidence type="ECO:0000256" key="1">
    <source>
        <dbReference type="SAM" id="Phobius"/>
    </source>
</evidence>
<proteinExistence type="predicted"/>
<reference evidence="2 3" key="1">
    <citation type="submission" date="2018-11" db="EMBL/GenBank/DDBJ databases">
        <title>Sequencing the genomes of 1000 actinobacteria strains.</title>
        <authorList>
            <person name="Klenk H.-P."/>
        </authorList>
    </citation>
    <scope>NUCLEOTIDE SEQUENCE [LARGE SCALE GENOMIC DNA]</scope>
    <source>
        <strain evidence="2 3">DSM 44231</strain>
    </source>
</reference>
<keyword evidence="1" id="KW-1133">Transmembrane helix</keyword>
<feature type="transmembrane region" description="Helical" evidence="1">
    <location>
        <begin position="40"/>
        <end position="60"/>
    </location>
</feature>